<comment type="caution">
    <text evidence="2">The sequence shown here is derived from an EMBL/GenBank/DDBJ whole genome shotgun (WGS) entry which is preliminary data.</text>
</comment>
<proteinExistence type="predicted"/>
<protein>
    <submittedName>
        <fullName evidence="2">Uncharacterized protein</fullName>
    </submittedName>
</protein>
<evidence type="ECO:0000313" key="1">
    <source>
        <dbReference type="EMBL" id="GBN96676.1"/>
    </source>
</evidence>
<feature type="non-terminal residue" evidence="2">
    <location>
        <position position="1"/>
    </location>
</feature>
<dbReference type="Proteomes" id="UP000499080">
    <property type="component" value="Unassembled WGS sequence"/>
</dbReference>
<sequence>YLGPSTVVAHGNEKGHGISKVTARCPNRMVLASEDARRVSVIPKVV</sequence>
<name>A0A4Y2TBA5_ARAVE</name>
<dbReference type="EMBL" id="BGPR01026713">
    <property type="protein sequence ID" value="GBN96676.1"/>
    <property type="molecule type" value="Genomic_DNA"/>
</dbReference>
<evidence type="ECO:0000313" key="3">
    <source>
        <dbReference type="Proteomes" id="UP000499080"/>
    </source>
</evidence>
<organism evidence="2 3">
    <name type="scientific">Araneus ventricosus</name>
    <name type="common">Orbweaver spider</name>
    <name type="synonym">Epeira ventricosa</name>
    <dbReference type="NCBI Taxonomy" id="182803"/>
    <lineage>
        <taxon>Eukaryota</taxon>
        <taxon>Metazoa</taxon>
        <taxon>Ecdysozoa</taxon>
        <taxon>Arthropoda</taxon>
        <taxon>Chelicerata</taxon>
        <taxon>Arachnida</taxon>
        <taxon>Araneae</taxon>
        <taxon>Araneomorphae</taxon>
        <taxon>Entelegynae</taxon>
        <taxon>Araneoidea</taxon>
        <taxon>Araneidae</taxon>
        <taxon>Araneus</taxon>
    </lineage>
</organism>
<dbReference type="AlphaFoldDB" id="A0A4Y2TBA5"/>
<dbReference type="EMBL" id="BGPR01026714">
    <property type="protein sequence ID" value="GBN96679.1"/>
    <property type="molecule type" value="Genomic_DNA"/>
</dbReference>
<keyword evidence="3" id="KW-1185">Reference proteome</keyword>
<evidence type="ECO:0000313" key="2">
    <source>
        <dbReference type="EMBL" id="GBN96679.1"/>
    </source>
</evidence>
<accession>A0A4Y2TBA5</accession>
<gene>
    <name evidence="1" type="ORF">AVEN_248783_1</name>
    <name evidence="2" type="ORF">AVEN_75062_1</name>
</gene>
<reference evidence="2 3" key="1">
    <citation type="journal article" date="2019" name="Sci. Rep.">
        <title>Orb-weaving spider Araneus ventricosus genome elucidates the spidroin gene catalogue.</title>
        <authorList>
            <person name="Kono N."/>
            <person name="Nakamura H."/>
            <person name="Ohtoshi R."/>
            <person name="Moran D.A.P."/>
            <person name="Shinohara A."/>
            <person name="Yoshida Y."/>
            <person name="Fujiwara M."/>
            <person name="Mori M."/>
            <person name="Tomita M."/>
            <person name="Arakawa K."/>
        </authorList>
    </citation>
    <scope>NUCLEOTIDE SEQUENCE [LARGE SCALE GENOMIC DNA]</scope>
</reference>